<evidence type="ECO:0000259" key="2">
    <source>
        <dbReference type="SMART" id="SM00312"/>
    </source>
</evidence>
<dbReference type="CDD" id="cd07596">
    <property type="entry name" value="BAR_SNX"/>
    <property type="match status" value="1"/>
</dbReference>
<dbReference type="SMART" id="SM00312">
    <property type="entry name" value="PX"/>
    <property type="match status" value="1"/>
</dbReference>
<feature type="compositionally biased region" description="Polar residues" evidence="1">
    <location>
        <begin position="698"/>
        <end position="708"/>
    </location>
</feature>
<dbReference type="Proteomes" id="UP000567179">
    <property type="component" value="Unassembled WGS sequence"/>
</dbReference>
<name>A0A8H5BFH7_9AGAR</name>
<dbReference type="GO" id="GO:0006886">
    <property type="term" value="P:intracellular protein transport"/>
    <property type="evidence" value="ECO:0007669"/>
    <property type="project" value="TreeGrafter"/>
</dbReference>
<feature type="domain" description="PX" evidence="2">
    <location>
        <begin position="92"/>
        <end position="202"/>
    </location>
</feature>
<comment type="caution">
    <text evidence="3">The sequence shown here is derived from an EMBL/GenBank/DDBJ whole genome shotgun (WGS) entry which is preliminary data.</text>
</comment>
<feature type="region of interest" description="Disordered" evidence="1">
    <location>
        <begin position="1"/>
        <end position="86"/>
    </location>
</feature>
<accession>A0A8H5BFH7</accession>
<keyword evidence="4" id="KW-1185">Reference proteome</keyword>
<feature type="compositionally biased region" description="Polar residues" evidence="1">
    <location>
        <begin position="494"/>
        <end position="509"/>
    </location>
</feature>
<dbReference type="Gene3D" id="3.30.1520.10">
    <property type="entry name" value="Phox-like domain"/>
    <property type="match status" value="1"/>
</dbReference>
<reference evidence="3 4" key="1">
    <citation type="journal article" date="2020" name="ISME J.">
        <title>Uncovering the hidden diversity of litter-decomposition mechanisms in mushroom-forming fungi.</title>
        <authorList>
            <person name="Floudas D."/>
            <person name="Bentzer J."/>
            <person name="Ahren D."/>
            <person name="Johansson T."/>
            <person name="Persson P."/>
            <person name="Tunlid A."/>
        </authorList>
    </citation>
    <scope>NUCLEOTIDE SEQUENCE [LARGE SCALE GENOMIC DNA]</scope>
    <source>
        <strain evidence="3 4">CBS 101986</strain>
    </source>
</reference>
<feature type="compositionally biased region" description="Low complexity" evidence="1">
    <location>
        <begin position="557"/>
        <end position="587"/>
    </location>
</feature>
<dbReference type="GO" id="GO:0032266">
    <property type="term" value="F:phosphatidylinositol-3-phosphate binding"/>
    <property type="evidence" value="ECO:0007669"/>
    <property type="project" value="TreeGrafter"/>
</dbReference>
<evidence type="ECO:0000313" key="3">
    <source>
        <dbReference type="EMBL" id="KAF5321217.1"/>
    </source>
</evidence>
<dbReference type="InterPro" id="IPR027267">
    <property type="entry name" value="AH/BAR_dom_sf"/>
</dbReference>
<dbReference type="GO" id="GO:0042147">
    <property type="term" value="P:retrograde transport, endosome to Golgi"/>
    <property type="evidence" value="ECO:0007669"/>
    <property type="project" value="TreeGrafter"/>
</dbReference>
<protein>
    <recommendedName>
        <fullName evidence="2">PX domain-containing protein</fullName>
    </recommendedName>
</protein>
<dbReference type="GO" id="GO:0005829">
    <property type="term" value="C:cytosol"/>
    <property type="evidence" value="ECO:0007669"/>
    <property type="project" value="GOC"/>
</dbReference>
<dbReference type="InterPro" id="IPR015404">
    <property type="entry name" value="Vps5_C"/>
</dbReference>
<dbReference type="InterPro" id="IPR036871">
    <property type="entry name" value="PX_dom_sf"/>
</dbReference>
<dbReference type="InterPro" id="IPR037907">
    <property type="entry name" value="Vps17_PX"/>
</dbReference>
<dbReference type="InterPro" id="IPR001683">
    <property type="entry name" value="PX_dom"/>
</dbReference>
<dbReference type="PANTHER" id="PTHR47433">
    <property type="entry name" value="VACUOLAR PROTEIN SORTING-ASSOCIATED PROTEIN 17"/>
    <property type="match status" value="1"/>
</dbReference>
<feature type="compositionally biased region" description="Low complexity" evidence="1">
    <location>
        <begin position="632"/>
        <end position="641"/>
    </location>
</feature>
<dbReference type="GO" id="GO:0030905">
    <property type="term" value="C:retromer, tubulation complex"/>
    <property type="evidence" value="ECO:0007669"/>
    <property type="project" value="TreeGrafter"/>
</dbReference>
<dbReference type="Pfam" id="PF00787">
    <property type="entry name" value="PX"/>
    <property type="match status" value="1"/>
</dbReference>
<gene>
    <name evidence="3" type="ORF">D9619_000497</name>
</gene>
<dbReference type="Gene3D" id="1.20.1270.60">
    <property type="entry name" value="Arfaptin homology (AH) domain/BAR domain"/>
    <property type="match status" value="1"/>
</dbReference>
<proteinExistence type="predicted"/>
<sequence length="728" mass="79807">MSMFDPLHSTAAAFGGTDEHDTPPWPTTPHTPSSSIPNLRRAISPVPPTPDKGPSPGLYGKEPQIYGQPDAGLISPRETVGSNGTKYERAEPYLRVRINGLDRNRRDILVKLDAQTNLSNFSGTTYRNVSRSYLEFQQFYESIVLSNPQTIIPALPLAQTSAPTDEEDDRLVKIMLQRWIARVCEDPILLHDEDVRAFIESDFGYQPTPRPKKKTSSGFGIMRRGVPDEDEELQRARFELTKLEGQFFETAKAVDKLAGARKALANAHAEMGNKLVNIATTEAHPPLGNALRKLGRTWHSVADLDNAQAISECVILGDSLGYQGMNARSAKETLQMRTGVLEEYQTAVKTTISKRRQIERLKASSNIRADRVDEALEEINEASRYEQVLQKRAEGISQNLHRALQTHNQYANDDITAALIEHARSTIMYERQLLKELEALRVDVSNANKKALPIANGVPKPTIVPPLEDPPQRPVMDSLPSAPVANGFPRPGPSTMQPPHTAGMPSQNGFVPHKVPQPATNMFHTPFHTPPPTPFQQNTVIRQDPLSAAPTRPFTPPQTQQPMSPSVSQQFARQSLPPQSPGAGPSSPVLPPSQNPAASPQVVNEPPLGGRFVDGSKSMFVPRTSNMANRPSPLSFSSSVSNIQQGPSTAPGAPFDPLRSDSYPSQQVSAHGPASAGPHQQQYAQQQQQQTDPLGNFTARQMSASVRVQPTRPRLDAREAASKLANMF</sequence>
<feature type="region of interest" description="Disordered" evidence="1">
    <location>
        <begin position="487"/>
        <end position="728"/>
    </location>
</feature>
<dbReference type="Pfam" id="PF09325">
    <property type="entry name" value="Vps5"/>
    <property type="match status" value="1"/>
</dbReference>
<dbReference type="CDD" id="cd06891">
    <property type="entry name" value="PX_Vps17p"/>
    <property type="match status" value="1"/>
</dbReference>
<dbReference type="PANTHER" id="PTHR47433:SF1">
    <property type="entry name" value="VACUOLAR PROTEIN SORTING-ASSOCIATED PROTEIN 17"/>
    <property type="match status" value="1"/>
</dbReference>
<evidence type="ECO:0000313" key="4">
    <source>
        <dbReference type="Proteomes" id="UP000567179"/>
    </source>
</evidence>
<dbReference type="InterPro" id="IPR053055">
    <property type="entry name" value="VPS17"/>
</dbReference>
<evidence type="ECO:0000256" key="1">
    <source>
        <dbReference type="SAM" id="MobiDB-lite"/>
    </source>
</evidence>
<dbReference type="GO" id="GO:0005768">
    <property type="term" value="C:endosome"/>
    <property type="evidence" value="ECO:0007669"/>
    <property type="project" value="TreeGrafter"/>
</dbReference>
<dbReference type="EMBL" id="JAACJJ010000028">
    <property type="protein sequence ID" value="KAF5321217.1"/>
    <property type="molecule type" value="Genomic_DNA"/>
</dbReference>
<organism evidence="3 4">
    <name type="scientific">Psilocybe cf. subviscida</name>
    <dbReference type="NCBI Taxonomy" id="2480587"/>
    <lineage>
        <taxon>Eukaryota</taxon>
        <taxon>Fungi</taxon>
        <taxon>Dikarya</taxon>
        <taxon>Basidiomycota</taxon>
        <taxon>Agaricomycotina</taxon>
        <taxon>Agaricomycetes</taxon>
        <taxon>Agaricomycetidae</taxon>
        <taxon>Agaricales</taxon>
        <taxon>Agaricineae</taxon>
        <taxon>Strophariaceae</taxon>
        <taxon>Psilocybe</taxon>
    </lineage>
</organism>
<dbReference type="AlphaFoldDB" id="A0A8H5BFH7"/>
<feature type="compositionally biased region" description="Low complexity" evidence="1">
    <location>
        <begin position="680"/>
        <end position="690"/>
    </location>
</feature>
<dbReference type="OrthoDB" id="9976382at2759"/>
<dbReference type="SUPFAM" id="SSF64268">
    <property type="entry name" value="PX domain"/>
    <property type="match status" value="1"/>
</dbReference>